<dbReference type="PANTHER" id="PTHR47506:SF1">
    <property type="entry name" value="HTH-TYPE TRANSCRIPTIONAL REGULATOR YJDC"/>
    <property type="match status" value="1"/>
</dbReference>
<evidence type="ECO:0000256" key="2">
    <source>
        <dbReference type="ARBA" id="ARBA00023125"/>
    </source>
</evidence>
<dbReference type="SUPFAM" id="SSF46689">
    <property type="entry name" value="Homeodomain-like"/>
    <property type="match status" value="1"/>
</dbReference>
<dbReference type="HOGENOM" id="CLU_069356_23_1_6"/>
<dbReference type="InterPro" id="IPR009057">
    <property type="entry name" value="Homeodomain-like_sf"/>
</dbReference>
<dbReference type="AlphaFoldDB" id="A0A0S6YXW9"/>
<dbReference type="InterPro" id="IPR036271">
    <property type="entry name" value="Tet_transcr_reg_TetR-rel_C_sf"/>
</dbReference>
<proteinExistence type="predicted"/>
<evidence type="ECO:0000256" key="5">
    <source>
        <dbReference type="SAM" id="MobiDB-lite"/>
    </source>
</evidence>
<dbReference type="Pfam" id="PF00440">
    <property type="entry name" value="TetR_N"/>
    <property type="match status" value="1"/>
</dbReference>
<dbReference type="InterPro" id="IPR001647">
    <property type="entry name" value="HTH_TetR"/>
</dbReference>
<evidence type="ECO:0000259" key="6">
    <source>
        <dbReference type="PROSITE" id="PS50977"/>
    </source>
</evidence>
<protein>
    <submittedName>
        <fullName evidence="7">Transcriptional regulator, TetR family</fullName>
    </submittedName>
</protein>
<evidence type="ECO:0000313" key="7">
    <source>
        <dbReference type="EMBL" id="GAN44167.1"/>
    </source>
</evidence>
<dbReference type="GO" id="GO:0003677">
    <property type="term" value="F:DNA binding"/>
    <property type="evidence" value="ECO:0007669"/>
    <property type="project" value="UniProtKB-UniRule"/>
</dbReference>
<gene>
    <name evidence="7" type="ORF">MBSD_0688</name>
</gene>
<keyword evidence="3" id="KW-0804">Transcription</keyword>
<feature type="compositionally biased region" description="Basic and acidic residues" evidence="5">
    <location>
        <begin position="12"/>
        <end position="23"/>
    </location>
</feature>
<feature type="domain" description="HTH tetR-type" evidence="6">
    <location>
        <begin position="21"/>
        <end position="81"/>
    </location>
</feature>
<feature type="DNA-binding region" description="H-T-H motif" evidence="4">
    <location>
        <begin position="44"/>
        <end position="63"/>
    </location>
</feature>
<keyword evidence="1" id="KW-0805">Transcription regulation</keyword>
<dbReference type="Gene3D" id="1.10.357.10">
    <property type="entry name" value="Tetracycline Repressor, domain 2"/>
    <property type="match status" value="1"/>
</dbReference>
<dbReference type="RefSeq" id="WP_237071803.1">
    <property type="nucleotide sequence ID" value="NZ_DF970239.1"/>
</dbReference>
<reference evidence="7" key="1">
    <citation type="submission" date="2015-03" db="EMBL/GenBank/DDBJ databases">
        <title>Draft genome sequence of Mizugakiibacter sediminis skMP5.</title>
        <authorList>
            <person name="Watanabe T."/>
            <person name="Kojima H."/>
            <person name="Fukui M."/>
        </authorList>
    </citation>
    <scope>NUCLEOTIDE SEQUENCE</scope>
    <source>
        <strain evidence="7">SkMP5</strain>
    </source>
</reference>
<accession>A0A0S6YXW9</accession>
<organism evidence="7">
    <name type="scientific">Mizugakiibacter sediminis</name>
    <dbReference type="NCBI Taxonomy" id="1475481"/>
    <lineage>
        <taxon>Bacteria</taxon>
        <taxon>Pseudomonadati</taxon>
        <taxon>Pseudomonadota</taxon>
        <taxon>Gammaproteobacteria</taxon>
        <taxon>Lysobacterales</taxon>
        <taxon>Rhodanobacteraceae</taxon>
        <taxon>Mizugakiibacter</taxon>
    </lineage>
</organism>
<sequence length="206" mass="22407">MSRIKKTGALASHDDRPDAKPRAASRIRDVASELFYRQGIRAVGVDEIVRRAGVTKPSLYRGFGSKEDLAAVYLEDFAAIFWRRFDAAATEHPNDPHAQLRAFLTALAERASQEGYRGCALTNAALEYPAHDHPIHRIAETHKREVRGRLSDLAARLGARDPGMLADGLLLLIEGTFATAQVFGAEGPARALPAAAEALVQASRRA</sequence>
<dbReference type="PROSITE" id="PS50977">
    <property type="entry name" value="HTH_TETR_2"/>
    <property type="match status" value="1"/>
</dbReference>
<dbReference type="PRINTS" id="PR00455">
    <property type="entry name" value="HTHTETR"/>
</dbReference>
<evidence type="ECO:0000256" key="1">
    <source>
        <dbReference type="ARBA" id="ARBA00023015"/>
    </source>
</evidence>
<dbReference type="PANTHER" id="PTHR47506">
    <property type="entry name" value="TRANSCRIPTIONAL REGULATORY PROTEIN"/>
    <property type="match status" value="1"/>
</dbReference>
<dbReference type="SUPFAM" id="SSF48498">
    <property type="entry name" value="Tetracyclin repressor-like, C-terminal domain"/>
    <property type="match status" value="1"/>
</dbReference>
<evidence type="ECO:0000256" key="3">
    <source>
        <dbReference type="ARBA" id="ARBA00023163"/>
    </source>
</evidence>
<evidence type="ECO:0000256" key="4">
    <source>
        <dbReference type="PROSITE-ProRule" id="PRU00335"/>
    </source>
</evidence>
<keyword evidence="2 4" id="KW-0238">DNA-binding</keyword>
<feature type="region of interest" description="Disordered" evidence="5">
    <location>
        <begin position="1"/>
        <end position="23"/>
    </location>
</feature>
<name>A0A0S6YXW9_9GAMM</name>
<dbReference type="EMBL" id="DF952378">
    <property type="protein sequence ID" value="GAN44167.1"/>
    <property type="molecule type" value="Genomic_DNA"/>
</dbReference>